<dbReference type="AlphaFoldDB" id="A0A9X3AUE2"/>
<comment type="caution">
    <text evidence="2">The sequence shown here is derived from an EMBL/GenBank/DDBJ whole genome shotgun (WGS) entry which is preliminary data.</text>
</comment>
<evidence type="ECO:0000256" key="1">
    <source>
        <dbReference type="SAM" id="SignalP"/>
    </source>
</evidence>
<proteinExistence type="predicted"/>
<dbReference type="RefSeq" id="WP_261297853.1">
    <property type="nucleotide sequence ID" value="NZ_JAMTCD010000006.1"/>
</dbReference>
<name>A0A9X3AUE2_9GAMM</name>
<dbReference type="Proteomes" id="UP001155546">
    <property type="component" value="Unassembled WGS sequence"/>
</dbReference>
<dbReference type="InterPro" id="IPR008309">
    <property type="entry name" value="YdbL"/>
</dbReference>
<dbReference type="PIRSF" id="PIRSF025560">
    <property type="entry name" value="UCP025560"/>
    <property type="match status" value="1"/>
</dbReference>
<dbReference type="Pfam" id="PF07027">
    <property type="entry name" value="DUF1318"/>
    <property type="match status" value="1"/>
</dbReference>
<dbReference type="EMBL" id="JAMTCD010000006">
    <property type="protein sequence ID" value="MCT7941450.1"/>
    <property type="molecule type" value="Genomic_DNA"/>
</dbReference>
<gene>
    <name evidence="2" type="ORF">NE535_06510</name>
</gene>
<evidence type="ECO:0000313" key="3">
    <source>
        <dbReference type="Proteomes" id="UP001155546"/>
    </source>
</evidence>
<keyword evidence="3" id="KW-1185">Reference proteome</keyword>
<feature type="chain" id="PRO_5040820054" evidence="1">
    <location>
        <begin position="21"/>
        <end position="107"/>
    </location>
</feature>
<accession>A0A9X3AUE2</accession>
<sequence length="107" mass="11707">MKLAFSTLLISLFFCVNAWAITLQDAKSSALVGEQTDGYLGVVKPSTEIEALVKDINAKRLQHYQRIATKNGLSTASIAKLAAEKAIAATDKGHVYQDNNGQWQIRK</sequence>
<feature type="signal peptide" evidence="1">
    <location>
        <begin position="1"/>
        <end position="20"/>
    </location>
</feature>
<evidence type="ECO:0000313" key="2">
    <source>
        <dbReference type="EMBL" id="MCT7941450.1"/>
    </source>
</evidence>
<keyword evidence="1" id="KW-0732">Signal</keyword>
<organism evidence="2 3">
    <name type="scientific">Shewanella holmiensis</name>
    <dbReference type="NCBI Taxonomy" id="2952222"/>
    <lineage>
        <taxon>Bacteria</taxon>
        <taxon>Pseudomonadati</taxon>
        <taxon>Pseudomonadota</taxon>
        <taxon>Gammaproteobacteria</taxon>
        <taxon>Alteromonadales</taxon>
        <taxon>Shewanellaceae</taxon>
        <taxon>Shewanella</taxon>
    </lineage>
</organism>
<reference evidence="2" key="1">
    <citation type="journal article" date="2023" name="Int. J. Syst. Evol. Microbiol.">
        <title>&lt;i&gt;Shewanella septentrionalis&lt;/i&gt; sp. nov. and &lt;i&gt;Shewanella holmiensis&lt;/i&gt; sp. nov., isolated from Baltic Sea water and sediments.</title>
        <authorList>
            <person name="Martin-Rodriguez A.J."/>
            <person name="Thorell K."/>
            <person name="Joffre E."/>
            <person name="Jensie-Markopoulos S."/>
            <person name="Moore E.R.B."/>
            <person name="Sjoling A."/>
        </authorList>
    </citation>
    <scope>NUCLEOTIDE SEQUENCE</scope>
    <source>
        <strain evidence="2">SP1S2-7</strain>
    </source>
</reference>
<protein>
    <submittedName>
        <fullName evidence="2">YdbL family protein</fullName>
    </submittedName>
</protein>